<evidence type="ECO:0000256" key="3">
    <source>
        <dbReference type="ARBA" id="ARBA00023004"/>
    </source>
</evidence>
<dbReference type="InterPro" id="IPR017941">
    <property type="entry name" value="Rieske_2Fe-2S"/>
</dbReference>
<accession>A0AAE3GUF7</accession>
<evidence type="ECO:0000256" key="5">
    <source>
        <dbReference type="ARBA" id="ARBA00023157"/>
    </source>
</evidence>
<dbReference type="InterPro" id="IPR006311">
    <property type="entry name" value="TAT_signal"/>
</dbReference>
<feature type="transmembrane region" description="Helical" evidence="7">
    <location>
        <begin position="12"/>
        <end position="31"/>
    </location>
</feature>
<dbReference type="InterPro" id="IPR005805">
    <property type="entry name" value="Rieske_Fe-S_prot_C"/>
</dbReference>
<evidence type="ECO:0000256" key="6">
    <source>
        <dbReference type="ARBA" id="ARBA00034078"/>
    </source>
</evidence>
<keyword evidence="1" id="KW-0001">2Fe-2S</keyword>
<evidence type="ECO:0000256" key="4">
    <source>
        <dbReference type="ARBA" id="ARBA00023014"/>
    </source>
</evidence>
<gene>
    <name evidence="9" type="ORF">NJ959_17715</name>
</gene>
<dbReference type="GO" id="GO:0046872">
    <property type="term" value="F:metal ion binding"/>
    <property type="evidence" value="ECO:0007669"/>
    <property type="project" value="UniProtKB-KW"/>
</dbReference>
<dbReference type="GO" id="GO:0016020">
    <property type="term" value="C:membrane"/>
    <property type="evidence" value="ECO:0007669"/>
    <property type="project" value="InterPro"/>
</dbReference>
<name>A0AAE3GUF7_9CYAN</name>
<keyword evidence="2" id="KW-0479">Metal-binding</keyword>
<sequence>MESLTSAKSRRQFLNYLVAGTTGTLIMGWIFPQRGVSREANLETLCSLFPYNSRCKDYLPGVAAIDNEGTPIKPSSLLAKAKPGIPLPVEGLPQTTYLVIQDGPKIAEYGISPVCTHLGCTVAWVSEEDRFVCPCHGSQYDAMGRGVRG</sequence>
<proteinExistence type="predicted"/>
<dbReference type="PRINTS" id="PR00162">
    <property type="entry name" value="RIESKE"/>
</dbReference>
<evidence type="ECO:0000256" key="7">
    <source>
        <dbReference type="SAM" id="Phobius"/>
    </source>
</evidence>
<protein>
    <submittedName>
        <fullName evidence="9">Rieske 2Fe-2S domain-containing protein</fullName>
    </submittedName>
</protein>
<comment type="cofactor">
    <cofactor evidence="6">
        <name>[2Fe-2S] cluster</name>
        <dbReference type="ChEBI" id="CHEBI:190135"/>
    </cofactor>
</comment>
<dbReference type="PROSITE" id="PS51318">
    <property type="entry name" value="TAT"/>
    <property type="match status" value="1"/>
</dbReference>
<organism evidence="9 10">
    <name type="scientific">Limnofasciculus baicalensis BBK-W-15</name>
    <dbReference type="NCBI Taxonomy" id="2699891"/>
    <lineage>
        <taxon>Bacteria</taxon>
        <taxon>Bacillati</taxon>
        <taxon>Cyanobacteriota</taxon>
        <taxon>Cyanophyceae</taxon>
        <taxon>Coleofasciculales</taxon>
        <taxon>Coleofasciculaceae</taxon>
        <taxon>Limnofasciculus</taxon>
        <taxon>Limnofasciculus baicalensis</taxon>
    </lineage>
</organism>
<evidence type="ECO:0000259" key="8">
    <source>
        <dbReference type="PROSITE" id="PS51296"/>
    </source>
</evidence>
<dbReference type="Proteomes" id="UP001204953">
    <property type="component" value="Unassembled WGS sequence"/>
</dbReference>
<keyword evidence="7" id="KW-0812">Transmembrane</keyword>
<dbReference type="InterPro" id="IPR014349">
    <property type="entry name" value="Rieske_Fe-S_prot"/>
</dbReference>
<dbReference type="Pfam" id="PF00355">
    <property type="entry name" value="Rieske"/>
    <property type="match status" value="1"/>
</dbReference>
<dbReference type="Gene3D" id="2.102.10.10">
    <property type="entry name" value="Rieske [2Fe-2S] iron-sulphur domain"/>
    <property type="match status" value="1"/>
</dbReference>
<dbReference type="GO" id="GO:0004497">
    <property type="term" value="F:monooxygenase activity"/>
    <property type="evidence" value="ECO:0007669"/>
    <property type="project" value="UniProtKB-ARBA"/>
</dbReference>
<evidence type="ECO:0000256" key="2">
    <source>
        <dbReference type="ARBA" id="ARBA00022723"/>
    </source>
</evidence>
<keyword evidence="7" id="KW-1133">Transmembrane helix</keyword>
<dbReference type="SUPFAM" id="SSF50022">
    <property type="entry name" value="ISP domain"/>
    <property type="match status" value="1"/>
</dbReference>
<feature type="domain" description="Rieske" evidence="8">
    <location>
        <begin position="73"/>
        <end position="149"/>
    </location>
</feature>
<dbReference type="GO" id="GO:0016705">
    <property type="term" value="F:oxidoreductase activity, acting on paired donors, with incorporation or reduction of molecular oxygen"/>
    <property type="evidence" value="ECO:0007669"/>
    <property type="project" value="UniProtKB-ARBA"/>
</dbReference>
<dbReference type="EMBL" id="JAMZMM010000183">
    <property type="protein sequence ID" value="MCP2730272.1"/>
    <property type="molecule type" value="Genomic_DNA"/>
</dbReference>
<dbReference type="InterPro" id="IPR036922">
    <property type="entry name" value="Rieske_2Fe-2S_sf"/>
</dbReference>
<keyword evidence="10" id="KW-1185">Reference proteome</keyword>
<keyword evidence="7" id="KW-0472">Membrane</keyword>
<evidence type="ECO:0000256" key="1">
    <source>
        <dbReference type="ARBA" id="ARBA00022714"/>
    </source>
</evidence>
<evidence type="ECO:0000313" key="10">
    <source>
        <dbReference type="Proteomes" id="UP001204953"/>
    </source>
</evidence>
<comment type="caution">
    <text evidence="9">The sequence shown here is derived from an EMBL/GenBank/DDBJ whole genome shotgun (WGS) entry which is preliminary data.</text>
</comment>
<keyword evidence="4" id="KW-0411">Iron-sulfur</keyword>
<dbReference type="PANTHER" id="PTHR10134">
    <property type="entry name" value="CYTOCHROME B-C1 COMPLEX SUBUNIT RIESKE, MITOCHONDRIAL"/>
    <property type="match status" value="1"/>
</dbReference>
<dbReference type="PROSITE" id="PS51296">
    <property type="entry name" value="RIESKE"/>
    <property type="match status" value="1"/>
</dbReference>
<dbReference type="RefSeq" id="WP_254013036.1">
    <property type="nucleotide sequence ID" value="NZ_JAMZMM010000183.1"/>
</dbReference>
<reference evidence="9" key="1">
    <citation type="submission" date="2022-06" db="EMBL/GenBank/DDBJ databases">
        <title>New cyanobacteria of genus Symplocastrum in benthos of Lake Baikal.</title>
        <authorList>
            <person name="Sorokovikova E."/>
            <person name="Tikhonova I."/>
            <person name="Krasnopeev A."/>
            <person name="Evseev P."/>
            <person name="Gladkikh A."/>
            <person name="Belykh O."/>
        </authorList>
    </citation>
    <scope>NUCLEOTIDE SEQUENCE</scope>
    <source>
        <strain evidence="9">BBK-W-15</strain>
    </source>
</reference>
<dbReference type="AlphaFoldDB" id="A0AAE3GUF7"/>
<feature type="non-terminal residue" evidence="9">
    <location>
        <position position="149"/>
    </location>
</feature>
<keyword evidence="3" id="KW-0408">Iron</keyword>
<evidence type="ECO:0000313" key="9">
    <source>
        <dbReference type="EMBL" id="MCP2730272.1"/>
    </source>
</evidence>
<dbReference type="GO" id="GO:0051537">
    <property type="term" value="F:2 iron, 2 sulfur cluster binding"/>
    <property type="evidence" value="ECO:0007669"/>
    <property type="project" value="UniProtKB-KW"/>
</dbReference>
<keyword evidence="5" id="KW-1015">Disulfide bond</keyword>